<dbReference type="EMBL" id="JBFXLU010000057">
    <property type="protein sequence ID" value="KAL2847245.1"/>
    <property type="molecule type" value="Genomic_DNA"/>
</dbReference>
<evidence type="ECO:0000313" key="3">
    <source>
        <dbReference type="Proteomes" id="UP001610446"/>
    </source>
</evidence>
<accession>A0ABR4K4J1</accession>
<organism evidence="2 3">
    <name type="scientific">Aspergillus pseudoustus</name>
    <dbReference type="NCBI Taxonomy" id="1810923"/>
    <lineage>
        <taxon>Eukaryota</taxon>
        <taxon>Fungi</taxon>
        <taxon>Dikarya</taxon>
        <taxon>Ascomycota</taxon>
        <taxon>Pezizomycotina</taxon>
        <taxon>Eurotiomycetes</taxon>
        <taxon>Eurotiomycetidae</taxon>
        <taxon>Eurotiales</taxon>
        <taxon>Aspergillaceae</taxon>
        <taxon>Aspergillus</taxon>
        <taxon>Aspergillus subgen. Nidulantes</taxon>
    </lineage>
</organism>
<protein>
    <submittedName>
        <fullName evidence="2">Uncharacterized protein</fullName>
    </submittedName>
</protein>
<comment type="caution">
    <text evidence="2">The sequence shown here is derived from an EMBL/GenBank/DDBJ whole genome shotgun (WGS) entry which is preliminary data.</text>
</comment>
<dbReference type="Proteomes" id="UP001610446">
    <property type="component" value="Unassembled WGS sequence"/>
</dbReference>
<keyword evidence="3" id="KW-1185">Reference proteome</keyword>
<feature type="signal peptide" evidence="1">
    <location>
        <begin position="1"/>
        <end position="27"/>
    </location>
</feature>
<proteinExistence type="predicted"/>
<gene>
    <name evidence="2" type="ORF">BJY01DRAFT_263046</name>
</gene>
<evidence type="ECO:0000256" key="1">
    <source>
        <dbReference type="SAM" id="SignalP"/>
    </source>
</evidence>
<feature type="chain" id="PRO_5045713786" evidence="1">
    <location>
        <begin position="28"/>
        <end position="637"/>
    </location>
</feature>
<sequence length="637" mass="72638">MWTVDGLFSSLLCLSALVPNPPGPTSPTEIFLNFSPSYVKDWDTTAAFRELYQNWKDAIIETFQLDPAAFRPVYKENETQVDVTVPKPKSRTEALGFITYEKASGKLTLTDPCARLTPDLLQLGQTSKQGKGQLAGCHGEGLKLAAMVMSREKYRVSIQTDGSHWDFSLAEPSRFCCVISSADEVRPNKKTNSGRDMASCISRTWRDVSVVIYAGHQSCQVDTFEMFRKWLGVTLEIRGFSYPESIIETDHGGLILDPGFRETRPLQFGYNFVHGEVNRDRQRLVNPYEEADLVRKIWESAIKQNQALILPVYVNLLRECPRAPDVEMADQLLEKPTRVLIWEHLLKEADGRRFYFCRLRDSKSPGSVQSIGTITGALRKEPVGLPEGLWNLLRGVVPIRTANEEHAELFRNAAISEPPDTIFANHVLRAFKASLAFCHHDFNLEISRGEYAYPAMLIDSQRRTLILNDKWLDIKSVPGMALLMNKEKAADSLLFLELHFCDHIVEELFRMYQDEISKFAPSMMDYSRRHREWRFIKLQLRVMPRNKSVIFIQLDGRKKYFAMVAHNNHPSTFYGQPSAMHFPTARLNYCLYPARHGIDQIVNRGLGDGPPSFLNSFMEVLPVSLSPSFLKEEGMKL</sequence>
<name>A0ABR4K4J1_9EURO</name>
<keyword evidence="1" id="KW-0732">Signal</keyword>
<reference evidence="2 3" key="1">
    <citation type="submission" date="2024-07" db="EMBL/GenBank/DDBJ databases">
        <title>Section-level genome sequencing and comparative genomics of Aspergillus sections Usti and Cavernicolus.</title>
        <authorList>
            <consortium name="Lawrence Berkeley National Laboratory"/>
            <person name="Nybo J.L."/>
            <person name="Vesth T.C."/>
            <person name="Theobald S."/>
            <person name="Frisvad J.C."/>
            <person name="Larsen T.O."/>
            <person name="Kjaerboelling I."/>
            <person name="Rothschild-Mancinelli K."/>
            <person name="Lyhne E.K."/>
            <person name="Kogle M.E."/>
            <person name="Barry K."/>
            <person name="Clum A."/>
            <person name="Na H."/>
            <person name="Ledsgaard L."/>
            <person name="Lin J."/>
            <person name="Lipzen A."/>
            <person name="Kuo A."/>
            <person name="Riley R."/>
            <person name="Mondo S."/>
            <person name="Labutti K."/>
            <person name="Haridas S."/>
            <person name="Pangalinan J."/>
            <person name="Salamov A.A."/>
            <person name="Simmons B.A."/>
            <person name="Magnuson J.K."/>
            <person name="Chen J."/>
            <person name="Drula E."/>
            <person name="Henrissat B."/>
            <person name="Wiebenga A."/>
            <person name="Lubbers R.J."/>
            <person name="Gomes A.C."/>
            <person name="Makela M.R."/>
            <person name="Stajich J."/>
            <person name="Grigoriev I.V."/>
            <person name="Mortensen U.H."/>
            <person name="De Vries R.P."/>
            <person name="Baker S.E."/>
            <person name="Andersen M.R."/>
        </authorList>
    </citation>
    <scope>NUCLEOTIDE SEQUENCE [LARGE SCALE GENOMIC DNA]</scope>
    <source>
        <strain evidence="2 3">CBS 123904</strain>
    </source>
</reference>
<evidence type="ECO:0000313" key="2">
    <source>
        <dbReference type="EMBL" id="KAL2847245.1"/>
    </source>
</evidence>